<dbReference type="PROSITE" id="PS51199">
    <property type="entry name" value="SF4_HELICASE"/>
    <property type="match status" value="1"/>
</dbReference>
<dbReference type="GO" id="GO:0006269">
    <property type="term" value="P:DNA replication, synthesis of primer"/>
    <property type="evidence" value="ECO:0007669"/>
    <property type="project" value="UniProtKB-KW"/>
</dbReference>
<dbReference type="GO" id="GO:0005524">
    <property type="term" value="F:ATP binding"/>
    <property type="evidence" value="ECO:0007669"/>
    <property type="project" value="InterPro"/>
</dbReference>
<dbReference type="OrthoDB" id="2035at10239"/>
<dbReference type="GeneID" id="24608068"/>
<gene>
    <name evidence="3" type="ORF">CPT_Moonbeam93</name>
</gene>
<keyword evidence="1" id="KW-0639">Primosome</keyword>
<sequence>MSSPIRREILRKAIESPTFSKEILPKTPLTIYDGDKVFEEISNIVKRYYQTNGSVLTEEALLTLTEEKLDRLRRSATEQQDYFNVINSLYEIRDSHDDSVIDENIEKYIKKHMRLDLMQRALASINDEAMMDKVDKEWREIELLDITGKQNEIINIIDDVEAKREALSSLHANTIPTGFPDVDNLMSGGLAKGELGLILALSGTGKTLVLTNLATNYTKQKKNVLFIALEETQNRMILKFEQSMLRQNKSNILTGTALNEENFNKYQDFYKQNRQHFGNLFFARYSPRTVTPAKIEQLLSDIKIRQGIEVDVLLIDYPDLLRNPYATGNESDDGGKLFEEIRRICQDYNVLGWTAGQLNRTAYSAAIKTAEHMEGSVRKKNAVEFVGVVQQSEEEFRAGFTRLYIDKLRNTPEGPYEKMLGFKVVGSAQSMMPYRSDAERREHMAIIEEVQDNLEKSFKTKKKNNDGVTVDYAKEMNETLLNKRRES</sequence>
<dbReference type="InterPro" id="IPR003593">
    <property type="entry name" value="AAA+_ATPase"/>
</dbReference>
<dbReference type="PANTHER" id="PTHR30153">
    <property type="entry name" value="REPLICATIVE DNA HELICASE DNAB"/>
    <property type="match status" value="1"/>
</dbReference>
<dbReference type="Proteomes" id="UP000030207">
    <property type="component" value="Segment"/>
</dbReference>
<name>A0A0A0RSK0_9CAUD</name>
<dbReference type="InterPro" id="IPR007694">
    <property type="entry name" value="DNA_helicase_DnaB-like_C"/>
</dbReference>
<organism evidence="3 4">
    <name type="scientific">Bacillus phage Moonbeam</name>
    <dbReference type="NCBI Taxonomy" id="1540091"/>
    <lineage>
        <taxon>Viruses</taxon>
        <taxon>Duplodnaviria</taxon>
        <taxon>Heunggongvirae</taxon>
        <taxon>Uroviricota</taxon>
        <taxon>Caudoviricetes</taxon>
        <taxon>Herelleviridae</taxon>
        <taxon>Bastillevirinae</taxon>
        <taxon>Moonbeamvirus</taxon>
        <taxon>Moonbeamvirus moonbeam</taxon>
    </lineage>
</organism>
<dbReference type="SUPFAM" id="SSF52540">
    <property type="entry name" value="P-loop containing nucleoside triphosphate hydrolases"/>
    <property type="match status" value="1"/>
</dbReference>
<keyword evidence="3" id="KW-0347">Helicase</keyword>
<dbReference type="InterPro" id="IPR027417">
    <property type="entry name" value="P-loop_NTPase"/>
</dbReference>
<evidence type="ECO:0000256" key="1">
    <source>
        <dbReference type="ARBA" id="ARBA00022515"/>
    </source>
</evidence>
<dbReference type="EMBL" id="KM236246">
    <property type="protein sequence ID" value="AIW03491.1"/>
    <property type="molecule type" value="Genomic_DNA"/>
</dbReference>
<accession>A0A0A0RSK0</accession>
<dbReference type="SMART" id="SM00382">
    <property type="entry name" value="AAA"/>
    <property type="match status" value="1"/>
</dbReference>
<keyword evidence="3" id="KW-0378">Hydrolase</keyword>
<feature type="domain" description="SF4 helicase" evidence="2">
    <location>
        <begin position="168"/>
        <end position="438"/>
    </location>
</feature>
<dbReference type="GO" id="GO:0003678">
    <property type="term" value="F:DNA helicase activity"/>
    <property type="evidence" value="ECO:0007669"/>
    <property type="project" value="InterPro"/>
</dbReference>
<keyword evidence="4" id="KW-1185">Reference proteome</keyword>
<dbReference type="Pfam" id="PF03796">
    <property type="entry name" value="DnaB_C"/>
    <property type="match status" value="1"/>
</dbReference>
<dbReference type="PANTHER" id="PTHR30153:SF2">
    <property type="entry name" value="REPLICATIVE DNA HELICASE"/>
    <property type="match status" value="1"/>
</dbReference>
<evidence type="ECO:0000313" key="4">
    <source>
        <dbReference type="Proteomes" id="UP000030207"/>
    </source>
</evidence>
<evidence type="ECO:0000313" key="3">
    <source>
        <dbReference type="EMBL" id="AIW03491.1"/>
    </source>
</evidence>
<dbReference type="KEGG" id="vg:24608068"/>
<evidence type="ECO:0000259" key="2">
    <source>
        <dbReference type="PROSITE" id="PS51199"/>
    </source>
</evidence>
<protein>
    <submittedName>
        <fullName evidence="3">Helicase</fullName>
    </submittedName>
</protein>
<proteinExistence type="predicted"/>
<reference evidence="3 4" key="1">
    <citation type="submission" date="2014-07" db="EMBL/GenBank/DDBJ databases">
        <title>Complete Genome of Bacillus megaterium Myophage Moonbeam.</title>
        <authorList>
            <person name="Cadungog J.N."/>
            <person name="Khatemi B.E."/>
            <person name="Hernandez A.C."/>
            <person name="Everett G.F.K."/>
        </authorList>
    </citation>
    <scope>NUCLEOTIDE SEQUENCE [LARGE SCALE GENOMIC DNA]</scope>
</reference>
<dbReference type="RefSeq" id="YP_009151656.1">
    <property type="nucleotide sequence ID" value="NC_027374.1"/>
</dbReference>
<dbReference type="Gene3D" id="3.40.50.300">
    <property type="entry name" value="P-loop containing nucleotide triphosphate hydrolases"/>
    <property type="match status" value="1"/>
</dbReference>
<keyword evidence="3" id="KW-0067">ATP-binding</keyword>
<keyword evidence="3" id="KW-0547">Nucleotide-binding</keyword>